<dbReference type="AlphaFoldDB" id="A0A235B356"/>
<keyword evidence="1" id="KW-0812">Transmembrane</keyword>
<reference evidence="2 3" key="1">
    <citation type="submission" date="2017-07" db="EMBL/GenBank/DDBJ databases">
        <title>The genome sequence of Paludifilum halophilum highlights mechanisms for microbial adaptation to high salt environemnts.</title>
        <authorList>
            <person name="Belbahri L."/>
        </authorList>
    </citation>
    <scope>NUCLEOTIDE SEQUENCE [LARGE SCALE GENOMIC DNA]</scope>
    <source>
        <strain evidence="2 3">DSM 102817</strain>
    </source>
</reference>
<feature type="transmembrane region" description="Helical" evidence="1">
    <location>
        <begin position="46"/>
        <end position="70"/>
    </location>
</feature>
<comment type="caution">
    <text evidence="2">The sequence shown here is derived from an EMBL/GenBank/DDBJ whole genome shotgun (WGS) entry which is preliminary data.</text>
</comment>
<evidence type="ECO:0000313" key="2">
    <source>
        <dbReference type="EMBL" id="OYD06672.1"/>
    </source>
</evidence>
<dbReference type="OrthoDB" id="2886943at2"/>
<feature type="transmembrane region" description="Helical" evidence="1">
    <location>
        <begin position="12"/>
        <end position="34"/>
    </location>
</feature>
<sequence>MREGRMIVNRIMLFFHVLGAVGMGFYLLLPFFLQKAFLEKRPVLHVLYWMNFITQWVLVIQLFSGGYLYFKGSYSFLWIILVFITYMSIGGFGGLFGYYIRKYHHSPQDFTFHLWIRKVRIHAIFASITMLLILVLMLFPYQF</sequence>
<gene>
    <name evidence="2" type="ORF">CHM34_15320</name>
</gene>
<protein>
    <recommendedName>
        <fullName evidence="4">DUF2269 domain-containing protein</fullName>
    </recommendedName>
</protein>
<keyword evidence="3" id="KW-1185">Reference proteome</keyword>
<evidence type="ECO:0000313" key="3">
    <source>
        <dbReference type="Proteomes" id="UP000215459"/>
    </source>
</evidence>
<keyword evidence="1" id="KW-0472">Membrane</keyword>
<keyword evidence="1" id="KW-1133">Transmembrane helix</keyword>
<evidence type="ECO:0000256" key="1">
    <source>
        <dbReference type="SAM" id="Phobius"/>
    </source>
</evidence>
<dbReference type="EMBL" id="NOWF01000010">
    <property type="protein sequence ID" value="OYD06672.1"/>
    <property type="molecule type" value="Genomic_DNA"/>
</dbReference>
<dbReference type="Proteomes" id="UP000215459">
    <property type="component" value="Unassembled WGS sequence"/>
</dbReference>
<evidence type="ECO:0008006" key="4">
    <source>
        <dbReference type="Google" id="ProtNLM"/>
    </source>
</evidence>
<name>A0A235B356_9BACL</name>
<proteinExistence type="predicted"/>
<feature type="transmembrane region" description="Helical" evidence="1">
    <location>
        <begin position="121"/>
        <end position="141"/>
    </location>
</feature>
<organism evidence="2 3">
    <name type="scientific">Paludifilum halophilum</name>
    <dbReference type="NCBI Taxonomy" id="1642702"/>
    <lineage>
        <taxon>Bacteria</taxon>
        <taxon>Bacillati</taxon>
        <taxon>Bacillota</taxon>
        <taxon>Bacilli</taxon>
        <taxon>Bacillales</taxon>
        <taxon>Thermoactinomycetaceae</taxon>
        <taxon>Paludifilum</taxon>
    </lineage>
</organism>
<accession>A0A235B356</accession>
<feature type="transmembrane region" description="Helical" evidence="1">
    <location>
        <begin position="76"/>
        <end position="100"/>
    </location>
</feature>